<dbReference type="PATRIC" id="fig|44252.3.peg.4022"/>
<gene>
    <name evidence="2" type="ORF">DJ90_4634</name>
</gene>
<keyword evidence="3" id="KW-1185">Reference proteome</keyword>
<proteinExistence type="predicted"/>
<dbReference type="InterPro" id="IPR051088">
    <property type="entry name" value="PTS_Sugar-EIIC/EIIB"/>
</dbReference>
<keyword evidence="2" id="KW-0808">Transferase</keyword>
<dbReference type="PANTHER" id="PTHR33989">
    <property type="match status" value="1"/>
</dbReference>
<reference evidence="2 3" key="1">
    <citation type="submission" date="2014-04" db="EMBL/GenBank/DDBJ databases">
        <authorList>
            <person name="Bishop-Lilly K.A."/>
            <person name="Broomall S.M."/>
            <person name="Chain P.S."/>
            <person name="Chertkov O."/>
            <person name="Coyne S.R."/>
            <person name="Daligault H.E."/>
            <person name="Davenport K.W."/>
            <person name="Erkkila T."/>
            <person name="Frey K.G."/>
            <person name="Gibbons H.S."/>
            <person name="Gu W."/>
            <person name="Jaissle J."/>
            <person name="Johnson S.L."/>
            <person name="Koroleva G.I."/>
            <person name="Ladner J.T."/>
            <person name="Lo C.-C."/>
            <person name="Minogue T.D."/>
            <person name="Munk C."/>
            <person name="Palacios G.F."/>
            <person name="Redden C.L."/>
            <person name="Rosenzweig C.N."/>
            <person name="Scholz M.B."/>
            <person name="Teshima H."/>
            <person name="Xu Y."/>
        </authorList>
    </citation>
    <scope>NUCLEOTIDE SEQUENCE [LARGE SCALE GENOMIC DNA]</scope>
    <source>
        <strain evidence="2 3">8244</strain>
    </source>
</reference>
<comment type="caution">
    <text evidence="2">The sequence shown here is derived from an EMBL/GenBank/DDBJ whole genome shotgun (WGS) entry which is preliminary data.</text>
</comment>
<sequence length="90" mass="9603">MTPIITSGLAILLTALGILSVLNGVQVPLGIPIIFNGWMTGGWRVGLFQIVLIAISVAMYYPFFKKADAEALADEQAAEAKEREQAAVQA</sequence>
<dbReference type="GO" id="GO:1901264">
    <property type="term" value="P:carbohydrate derivative transport"/>
    <property type="evidence" value="ECO:0007669"/>
    <property type="project" value="TreeGrafter"/>
</dbReference>
<dbReference type="GO" id="GO:0016740">
    <property type="term" value="F:transferase activity"/>
    <property type="evidence" value="ECO:0007669"/>
    <property type="project" value="UniProtKB-KW"/>
</dbReference>
<dbReference type="Proteomes" id="UP000029278">
    <property type="component" value="Unassembled WGS sequence"/>
</dbReference>
<dbReference type="EC" id="2.7.1.69" evidence="2"/>
<evidence type="ECO:0000313" key="3">
    <source>
        <dbReference type="Proteomes" id="UP000029278"/>
    </source>
</evidence>
<dbReference type="STRING" id="44252.DJ90_4634"/>
<feature type="transmembrane region" description="Helical" evidence="1">
    <location>
        <begin position="43"/>
        <end position="63"/>
    </location>
</feature>
<accession>A0A090Z9T1</accession>
<dbReference type="AlphaFoldDB" id="A0A090Z9T1"/>
<keyword evidence="1" id="KW-0812">Transmembrane</keyword>
<dbReference type="HOGENOM" id="CLU_2438017_0_0_9"/>
<organism evidence="2 3">
    <name type="scientific">Paenibacillus macerans</name>
    <name type="common">Bacillus macerans</name>
    <dbReference type="NCBI Taxonomy" id="44252"/>
    <lineage>
        <taxon>Bacteria</taxon>
        <taxon>Bacillati</taxon>
        <taxon>Bacillota</taxon>
        <taxon>Bacilli</taxon>
        <taxon>Bacillales</taxon>
        <taxon>Paenibacillaceae</taxon>
        <taxon>Paenibacillus</taxon>
    </lineage>
</organism>
<protein>
    <submittedName>
        <fullName evidence="2">PTS system, lactose/cellobiose family IIC subunit domain protein</fullName>
        <ecNumber evidence="2">2.7.1.69</ecNumber>
    </submittedName>
</protein>
<dbReference type="PANTHER" id="PTHR33989:SF4">
    <property type="entry name" value="PTS SYSTEM N,N'-DIACETYLCHITOBIOSE-SPECIFIC EIIC COMPONENT"/>
    <property type="match status" value="1"/>
</dbReference>
<dbReference type="EMBL" id="JMQA01000036">
    <property type="protein sequence ID" value="KFN06980.1"/>
    <property type="molecule type" value="Genomic_DNA"/>
</dbReference>
<dbReference type="GeneID" id="77009753"/>
<keyword evidence="1" id="KW-0472">Membrane</keyword>
<keyword evidence="1" id="KW-1133">Transmembrane helix</keyword>
<name>A0A090Z9T1_PAEMA</name>
<dbReference type="GO" id="GO:0005886">
    <property type="term" value="C:plasma membrane"/>
    <property type="evidence" value="ECO:0007669"/>
    <property type="project" value="TreeGrafter"/>
</dbReference>
<evidence type="ECO:0000313" key="2">
    <source>
        <dbReference type="EMBL" id="KFN06980.1"/>
    </source>
</evidence>
<dbReference type="RefSeq" id="WP_036626452.1">
    <property type="nucleotide sequence ID" value="NZ_BGML01000007.1"/>
</dbReference>
<evidence type="ECO:0000256" key="1">
    <source>
        <dbReference type="SAM" id="Phobius"/>
    </source>
</evidence>